<accession>A0A3M5JT16</accession>
<protein>
    <submittedName>
        <fullName evidence="2">Prophage PSPPH05, helix-destabilizing protein</fullName>
    </submittedName>
</protein>
<evidence type="ECO:0000313" key="3">
    <source>
        <dbReference type="Proteomes" id="UP000276194"/>
    </source>
</evidence>
<proteinExistence type="predicted"/>
<dbReference type="InterPro" id="IPR012340">
    <property type="entry name" value="NA-bd_OB-fold"/>
</dbReference>
<dbReference type="EMBL" id="RBTD01000038">
    <property type="protein sequence ID" value="RMT26363.1"/>
    <property type="molecule type" value="Genomic_DNA"/>
</dbReference>
<evidence type="ECO:0000313" key="2">
    <source>
        <dbReference type="EMBL" id="RMT26363.1"/>
    </source>
</evidence>
<comment type="caution">
    <text evidence="2">The sequence shown here is derived from an EMBL/GenBank/DDBJ whole genome shotgun (WGS) entry which is preliminary data.</text>
</comment>
<dbReference type="AlphaFoldDB" id="A0A3M5JT16"/>
<dbReference type="Gene3D" id="2.40.50.140">
    <property type="entry name" value="Nucleic acid-binding proteins"/>
    <property type="match status" value="1"/>
</dbReference>
<reference evidence="2 3" key="1">
    <citation type="submission" date="2018-08" db="EMBL/GenBank/DDBJ databases">
        <title>Recombination of ecologically and evolutionarily significant loci maintains genetic cohesion in the Pseudomonas syringae species complex.</title>
        <authorList>
            <person name="Dillon M."/>
            <person name="Thakur S."/>
            <person name="Almeida R.N.D."/>
            <person name="Weir B.S."/>
            <person name="Guttman D.S."/>
        </authorList>
    </citation>
    <scope>NUCLEOTIDE SEQUENCE [LARGE SCALE GENOMIC DNA]</scope>
    <source>
        <strain evidence="2 3">ICMP 6941</strain>
    </source>
</reference>
<name>A0A3M5JT16_PSEA0</name>
<evidence type="ECO:0000256" key="1">
    <source>
        <dbReference type="SAM" id="MobiDB-lite"/>
    </source>
</evidence>
<dbReference type="InterPro" id="IPR040905">
    <property type="entry name" value="SS_DBP_Pseudomonas"/>
</dbReference>
<dbReference type="SUPFAM" id="SSF50249">
    <property type="entry name" value="Nucleic acid-binding proteins"/>
    <property type="match status" value="1"/>
</dbReference>
<feature type="region of interest" description="Disordered" evidence="1">
    <location>
        <begin position="79"/>
        <end position="103"/>
    </location>
</feature>
<gene>
    <name evidence="2" type="ORF">ALP52_100712</name>
</gene>
<organism evidence="2 3">
    <name type="scientific">Pseudomonas amygdali pv. mori</name>
    <dbReference type="NCBI Taxonomy" id="34065"/>
    <lineage>
        <taxon>Bacteria</taxon>
        <taxon>Pseudomonadati</taxon>
        <taxon>Pseudomonadota</taxon>
        <taxon>Gammaproteobacteria</taxon>
        <taxon>Pseudomonadales</taxon>
        <taxon>Pseudomonadaceae</taxon>
        <taxon>Pseudomonas</taxon>
        <taxon>Pseudomonas amygdali</taxon>
    </lineage>
</organism>
<dbReference type="Pfam" id="PF17878">
    <property type="entry name" value="ssDBP"/>
    <property type="match status" value="1"/>
</dbReference>
<sequence>MMSLKFPTLMVEVSGISRSGIAKQSKNPYTMYQAFVHLPGIPYPQKVEFYAQQQSEVPQPGTYECDVVCDVRDGRLQFDVDPRQGRRKNIPPLSDAMNPQKAG</sequence>
<dbReference type="Proteomes" id="UP000276194">
    <property type="component" value="Unassembled WGS sequence"/>
</dbReference>